<keyword evidence="2" id="KW-1185">Reference proteome</keyword>
<protein>
    <submittedName>
        <fullName evidence="1">Uncharacterized protein</fullName>
    </submittedName>
</protein>
<accession>A0A1L9QJH3</accession>
<name>A0A1L9QJH3_9CYAN</name>
<dbReference type="Proteomes" id="UP000183940">
    <property type="component" value="Unassembled WGS sequence"/>
</dbReference>
<dbReference type="EMBL" id="MLAW01000083">
    <property type="protein sequence ID" value="OJJ14164.1"/>
    <property type="molecule type" value="Genomic_DNA"/>
</dbReference>
<proteinExistence type="predicted"/>
<sequence>MKSVINEAQMLEDLELLKECEQSARELYQLSIAFANQCQEIVKEASAIEPTEQTVSDLHDN</sequence>
<gene>
    <name evidence="1" type="ORF">BI308_25165</name>
</gene>
<organism evidence="1 2">
    <name type="scientific">Roseofilum reptotaenium AO1-A</name>
    <dbReference type="NCBI Taxonomy" id="1925591"/>
    <lineage>
        <taxon>Bacteria</taxon>
        <taxon>Bacillati</taxon>
        <taxon>Cyanobacteriota</taxon>
        <taxon>Cyanophyceae</taxon>
        <taxon>Desertifilales</taxon>
        <taxon>Desertifilaceae</taxon>
        <taxon>Roseofilum</taxon>
    </lineage>
</organism>
<reference evidence="1" key="1">
    <citation type="submission" date="2016-10" db="EMBL/GenBank/DDBJ databases">
        <title>CRISPR-Cas defence system in Roseofilum reptotaenium: evidence of a bacteriophage-cyanobacterium arms race in the coral black band disease.</title>
        <authorList>
            <person name="Buerger P."/>
            <person name="Wood-Charlson E.M."/>
            <person name="Weynberg K.D."/>
            <person name="Willis B."/>
            <person name="Van Oppen M.J."/>
        </authorList>
    </citation>
    <scope>NUCLEOTIDE SEQUENCE [LARGE SCALE GENOMIC DNA]</scope>
    <source>
        <strain evidence="1">AO1-A</strain>
    </source>
</reference>
<dbReference type="STRING" id="1925591.BI308_25165"/>
<comment type="caution">
    <text evidence="1">The sequence shown here is derived from an EMBL/GenBank/DDBJ whole genome shotgun (WGS) entry which is preliminary data.</text>
</comment>
<dbReference type="AlphaFoldDB" id="A0A1L9QJH3"/>
<evidence type="ECO:0000313" key="2">
    <source>
        <dbReference type="Proteomes" id="UP000183940"/>
    </source>
</evidence>
<evidence type="ECO:0000313" key="1">
    <source>
        <dbReference type="EMBL" id="OJJ14164.1"/>
    </source>
</evidence>